<dbReference type="AlphaFoldDB" id="A0A9D4KJZ0"/>
<evidence type="ECO:0000259" key="3">
    <source>
        <dbReference type="SMART" id="SM00737"/>
    </source>
</evidence>
<proteinExistence type="predicted"/>
<dbReference type="EMBL" id="JAIWYP010000004">
    <property type="protein sequence ID" value="KAH3840955.1"/>
    <property type="molecule type" value="Genomic_DNA"/>
</dbReference>
<reference evidence="4" key="1">
    <citation type="journal article" date="2019" name="bioRxiv">
        <title>The Genome of the Zebra Mussel, Dreissena polymorpha: A Resource for Invasive Species Research.</title>
        <authorList>
            <person name="McCartney M.A."/>
            <person name="Auch B."/>
            <person name="Kono T."/>
            <person name="Mallez S."/>
            <person name="Zhang Y."/>
            <person name="Obille A."/>
            <person name="Becker A."/>
            <person name="Abrahante J.E."/>
            <person name="Garbe J."/>
            <person name="Badalamenti J.P."/>
            <person name="Herman A."/>
            <person name="Mangelson H."/>
            <person name="Liachko I."/>
            <person name="Sullivan S."/>
            <person name="Sone E.D."/>
            <person name="Koren S."/>
            <person name="Silverstein K.A.T."/>
            <person name="Beckman K.B."/>
            <person name="Gohl D.M."/>
        </authorList>
    </citation>
    <scope>NUCLEOTIDE SEQUENCE</scope>
    <source>
        <strain evidence="4">Duluth1</strain>
        <tissue evidence="4">Whole animal</tissue>
    </source>
</reference>
<keyword evidence="5" id="KW-1185">Reference proteome</keyword>
<dbReference type="Pfam" id="PF02221">
    <property type="entry name" value="E1_DerP2_DerF2"/>
    <property type="match status" value="1"/>
</dbReference>
<keyword evidence="1 2" id="KW-0732">Signal</keyword>
<dbReference type="Gene3D" id="2.70.220.10">
    <property type="entry name" value="Ganglioside GM2 activator"/>
    <property type="match status" value="1"/>
</dbReference>
<reference evidence="4" key="2">
    <citation type="submission" date="2020-11" db="EMBL/GenBank/DDBJ databases">
        <authorList>
            <person name="McCartney M.A."/>
            <person name="Auch B."/>
            <person name="Kono T."/>
            <person name="Mallez S."/>
            <person name="Becker A."/>
            <person name="Gohl D.M."/>
            <person name="Silverstein K.A.T."/>
            <person name="Koren S."/>
            <person name="Bechman K.B."/>
            <person name="Herman A."/>
            <person name="Abrahante J.E."/>
            <person name="Garbe J."/>
        </authorList>
    </citation>
    <scope>NUCLEOTIDE SEQUENCE</scope>
    <source>
        <strain evidence="4">Duluth1</strain>
        <tissue evidence="4">Whole animal</tissue>
    </source>
</reference>
<dbReference type="InterPro" id="IPR003172">
    <property type="entry name" value="ML_dom"/>
</dbReference>
<dbReference type="Proteomes" id="UP000828390">
    <property type="component" value="Unassembled WGS sequence"/>
</dbReference>
<dbReference type="InterPro" id="IPR036846">
    <property type="entry name" value="GM2-AP_sf"/>
</dbReference>
<organism evidence="4 5">
    <name type="scientific">Dreissena polymorpha</name>
    <name type="common">Zebra mussel</name>
    <name type="synonym">Mytilus polymorpha</name>
    <dbReference type="NCBI Taxonomy" id="45954"/>
    <lineage>
        <taxon>Eukaryota</taxon>
        <taxon>Metazoa</taxon>
        <taxon>Spiralia</taxon>
        <taxon>Lophotrochozoa</taxon>
        <taxon>Mollusca</taxon>
        <taxon>Bivalvia</taxon>
        <taxon>Autobranchia</taxon>
        <taxon>Heteroconchia</taxon>
        <taxon>Euheterodonta</taxon>
        <taxon>Imparidentia</taxon>
        <taxon>Neoheterodontei</taxon>
        <taxon>Myida</taxon>
        <taxon>Dreissenoidea</taxon>
        <taxon>Dreissenidae</taxon>
        <taxon>Dreissena</taxon>
    </lineage>
</organism>
<name>A0A9D4KJZ0_DREPO</name>
<feature type="domain" description="MD-2-related lipid-recognition" evidence="3">
    <location>
        <begin position="23"/>
        <end position="189"/>
    </location>
</feature>
<gene>
    <name evidence="4" type="ORF">DPMN_114413</name>
</gene>
<evidence type="ECO:0000313" key="4">
    <source>
        <dbReference type="EMBL" id="KAH3840955.1"/>
    </source>
</evidence>
<dbReference type="OrthoDB" id="6064816at2759"/>
<accession>A0A9D4KJZ0</accession>
<feature type="chain" id="PRO_5038854814" description="MD-2-related lipid-recognition domain-containing protein" evidence="2">
    <location>
        <begin position="20"/>
        <end position="197"/>
    </location>
</feature>
<comment type="caution">
    <text evidence="4">The sequence shown here is derived from an EMBL/GenBank/DDBJ whole genome shotgun (WGS) entry which is preliminary data.</text>
</comment>
<sequence>MEFVLQIVIFFMSCYGSLSDTNWTKCVPDANSDVFFVHEMVVSPVVVQLPGLYNISFDGVAAREIEKLVIDVQIGLQNASTAEVERVYPVETEFIRVYDGCFLIDKLLFASPERIKDHIDIQIDKLYTQALHYHAGCPLLKGRVAFRDQPLLLPFDLVQLNLLPKGRYLVNVQFREKSGAYLGCIDSHLNFGGHIIN</sequence>
<feature type="signal peptide" evidence="2">
    <location>
        <begin position="1"/>
        <end position="19"/>
    </location>
</feature>
<dbReference type="SMART" id="SM00737">
    <property type="entry name" value="ML"/>
    <property type="match status" value="1"/>
</dbReference>
<evidence type="ECO:0000256" key="2">
    <source>
        <dbReference type="SAM" id="SignalP"/>
    </source>
</evidence>
<protein>
    <recommendedName>
        <fullName evidence="3">MD-2-related lipid-recognition domain-containing protein</fullName>
    </recommendedName>
</protein>
<evidence type="ECO:0000313" key="5">
    <source>
        <dbReference type="Proteomes" id="UP000828390"/>
    </source>
</evidence>
<evidence type="ECO:0000256" key="1">
    <source>
        <dbReference type="ARBA" id="ARBA00022729"/>
    </source>
</evidence>